<dbReference type="PROSITE" id="PS51257">
    <property type="entry name" value="PROKAR_LIPOPROTEIN"/>
    <property type="match status" value="1"/>
</dbReference>
<feature type="chain" id="PRO_5045708975" evidence="4">
    <location>
        <begin position="25"/>
        <end position="330"/>
    </location>
</feature>
<sequence>MKKRTALCTFAMTACLAIAPMAMAKDLALAYFMGPKHPMNGAVFTPFAQKLAEVSDGALTVTQFPGGALNSAPSKQYSILRDGVADIAFHPPGYTATLFPVTTSITTPGLCLDAVECTEALWRAYDVVEKEFDAKILALWANDPHVIFSKDKPIRTLEDMSGLIVRMSSAQDIPFMEALGGSAVSQPVSVINQNLSNGVIDAIAIDASANMSFKLDEPANYITTNVPGSVTSFALLMNQGVYDALSDEEKAWVAEASGKELSLQGAQVYHDLAIRGVEIARQNGVEIITLADDERARWDAAIEPALDAWKASDVGQGLTGAQVMQLMQGE</sequence>
<feature type="signal peptide" evidence="4">
    <location>
        <begin position="1"/>
        <end position="24"/>
    </location>
</feature>
<dbReference type="Gene3D" id="3.40.190.170">
    <property type="entry name" value="Bacterial extracellular solute-binding protein, family 7"/>
    <property type="match status" value="1"/>
</dbReference>
<dbReference type="NCBIfam" id="NF037995">
    <property type="entry name" value="TRAP_S1"/>
    <property type="match status" value="1"/>
</dbReference>
<evidence type="ECO:0000313" key="5">
    <source>
        <dbReference type="EMBL" id="GHA61616.1"/>
    </source>
</evidence>
<proteinExistence type="predicted"/>
<protein>
    <submittedName>
        <fullName evidence="5">C4-dicarboxylate ABC transporter</fullName>
    </submittedName>
</protein>
<comment type="caution">
    <text evidence="5">The sequence shown here is derived from an EMBL/GenBank/DDBJ whole genome shotgun (WGS) entry which is preliminary data.</text>
</comment>
<keyword evidence="2 4" id="KW-0732">Signal</keyword>
<evidence type="ECO:0000256" key="2">
    <source>
        <dbReference type="ARBA" id="ARBA00022729"/>
    </source>
</evidence>
<accession>A0ABQ3D6N4</accession>
<dbReference type="Pfam" id="PF03480">
    <property type="entry name" value="DctP"/>
    <property type="match status" value="1"/>
</dbReference>
<comment type="subcellular location">
    <subcellularLocation>
        <location evidence="1">Periplasm</location>
    </subcellularLocation>
</comment>
<dbReference type="Proteomes" id="UP000634455">
    <property type="component" value="Unassembled WGS sequence"/>
</dbReference>
<dbReference type="PANTHER" id="PTHR33376">
    <property type="match status" value="1"/>
</dbReference>
<organism evidence="5 6">
    <name type="scientific">Paramylibacter ulvae</name>
    <dbReference type="NCBI Taxonomy" id="1651968"/>
    <lineage>
        <taxon>Bacteria</taxon>
        <taxon>Pseudomonadati</taxon>
        <taxon>Pseudomonadota</taxon>
        <taxon>Alphaproteobacteria</taxon>
        <taxon>Rhodobacterales</taxon>
        <taxon>Paracoccaceae</taxon>
        <taxon>Paramylibacter</taxon>
    </lineage>
</organism>
<dbReference type="InterPro" id="IPR038404">
    <property type="entry name" value="TRAP_DctP_sf"/>
</dbReference>
<keyword evidence="3" id="KW-0574">Periplasm</keyword>
<gene>
    <name evidence="5" type="ORF">GCM10008927_28960</name>
</gene>
<dbReference type="PANTHER" id="PTHR33376:SF15">
    <property type="entry name" value="BLL6794 PROTEIN"/>
    <property type="match status" value="1"/>
</dbReference>
<dbReference type="InterPro" id="IPR018389">
    <property type="entry name" value="DctP_fam"/>
</dbReference>
<keyword evidence="6" id="KW-1185">Reference proteome</keyword>
<evidence type="ECO:0000256" key="4">
    <source>
        <dbReference type="SAM" id="SignalP"/>
    </source>
</evidence>
<name>A0ABQ3D6N4_9RHOB</name>
<dbReference type="EMBL" id="BMZF01000011">
    <property type="protein sequence ID" value="GHA61616.1"/>
    <property type="molecule type" value="Genomic_DNA"/>
</dbReference>
<evidence type="ECO:0000313" key="6">
    <source>
        <dbReference type="Proteomes" id="UP000634455"/>
    </source>
</evidence>
<evidence type="ECO:0000256" key="1">
    <source>
        <dbReference type="ARBA" id="ARBA00004418"/>
    </source>
</evidence>
<evidence type="ECO:0000256" key="3">
    <source>
        <dbReference type="ARBA" id="ARBA00022764"/>
    </source>
</evidence>
<reference evidence="6" key="1">
    <citation type="journal article" date="2019" name="Int. J. Syst. Evol. Microbiol.">
        <title>The Global Catalogue of Microorganisms (GCM) 10K type strain sequencing project: providing services to taxonomists for standard genome sequencing and annotation.</title>
        <authorList>
            <consortium name="The Broad Institute Genomics Platform"/>
            <consortium name="The Broad Institute Genome Sequencing Center for Infectious Disease"/>
            <person name="Wu L."/>
            <person name="Ma J."/>
        </authorList>
    </citation>
    <scope>NUCLEOTIDE SEQUENCE [LARGE SCALE GENOMIC DNA]</scope>
    <source>
        <strain evidence="6">KCTC 32465</strain>
    </source>
</reference>
<dbReference type="CDD" id="cd13665">
    <property type="entry name" value="PBP2_TRAP_Dctp3_4"/>
    <property type="match status" value="1"/>
</dbReference>
<dbReference type="RefSeq" id="WP_189641459.1">
    <property type="nucleotide sequence ID" value="NZ_BMZF01000011.1"/>
</dbReference>